<gene>
    <name evidence="1" type="ORF">XU08_C0003G0099</name>
</gene>
<dbReference type="STRING" id="1576480.XU08_C0003G0099"/>
<organism evidence="1 2">
    <name type="scientific">candidate division WWE3 bacterium CSP1-7</name>
    <dbReference type="NCBI Taxonomy" id="1576480"/>
    <lineage>
        <taxon>Bacteria</taxon>
        <taxon>Katanobacteria</taxon>
    </lineage>
</organism>
<name>A0A0T5ZXC4_UNCKA</name>
<evidence type="ECO:0000313" key="2">
    <source>
        <dbReference type="Proteomes" id="UP000051297"/>
    </source>
</evidence>
<dbReference type="Pfam" id="PF24585">
    <property type="entry name" value="YunG"/>
    <property type="match status" value="1"/>
</dbReference>
<dbReference type="EMBL" id="LDXK01000003">
    <property type="protein sequence ID" value="KRT67423.1"/>
    <property type="molecule type" value="Genomic_DNA"/>
</dbReference>
<evidence type="ECO:0000313" key="1">
    <source>
        <dbReference type="EMBL" id="KRT67423.1"/>
    </source>
</evidence>
<comment type="caution">
    <text evidence="1">The sequence shown here is derived from an EMBL/GenBank/DDBJ whole genome shotgun (WGS) entry which is preliminary data.</text>
</comment>
<proteinExistence type="predicted"/>
<accession>A0A0T5ZXC4</accession>
<dbReference type="InterPro" id="IPR056238">
    <property type="entry name" value="YunG-like"/>
</dbReference>
<sequence length="175" mass="20047">MVDSQGRERRWLNRVMWESGRTLFCTPAEVFGKGINPFYPQSDEPPARVDKIHVGLVKALLEKSWCAETATRGKWSSEVPSLNQCKVSALVVQELLGGELLRCDMTNGDSHYWNRLPDGSEVDLTTDQFRHIDGKPLRETVIVMDRSYVLSYPDTMRRYAILLQRVAYALWGEPE</sequence>
<reference evidence="1 2" key="1">
    <citation type="submission" date="2015-05" db="EMBL/GenBank/DDBJ databases">
        <title>Critical biogeochemical functions in the subsurface are associated with bacteria from new phyla and little studied lineages.</title>
        <authorList>
            <person name="Hug L.A."/>
            <person name="Thomas B.C."/>
            <person name="Sharon I."/>
            <person name="Brown C.T."/>
            <person name="Sharma R."/>
            <person name="Hettich R.L."/>
            <person name="Wilkins M.J."/>
            <person name="Williams K.H."/>
            <person name="Singh A."/>
            <person name="Banfield J.F."/>
        </authorList>
    </citation>
    <scope>NUCLEOTIDE SEQUENCE [LARGE SCALE GENOMIC DNA]</scope>
    <source>
        <strain evidence="1">CSP1-7</strain>
    </source>
</reference>
<dbReference type="AlphaFoldDB" id="A0A0T5ZXC4"/>
<dbReference type="Proteomes" id="UP000051297">
    <property type="component" value="Unassembled WGS sequence"/>
</dbReference>
<protein>
    <submittedName>
        <fullName evidence="1">Uncharacterized protein</fullName>
    </submittedName>
</protein>